<dbReference type="Gene3D" id="1.25.40.10">
    <property type="entry name" value="Tetratricopeptide repeat domain"/>
    <property type="match status" value="3"/>
</dbReference>
<dbReference type="EMBL" id="FN649760">
    <property type="protein sequence ID" value="CBJ29786.1"/>
    <property type="molecule type" value="Genomic_DNA"/>
</dbReference>
<dbReference type="PANTHER" id="PTHR47936">
    <property type="entry name" value="PPR_LONG DOMAIN-CONTAINING PROTEIN"/>
    <property type="match status" value="1"/>
</dbReference>
<protein>
    <recommendedName>
        <fullName evidence="6">Pentacotripeptide-repeat region of PRORP domain-containing protein</fullName>
    </recommendedName>
</protein>
<organism evidence="4 5">
    <name type="scientific">Ectocarpus siliculosus</name>
    <name type="common">Brown alga</name>
    <name type="synonym">Conferva siliculosa</name>
    <dbReference type="NCBI Taxonomy" id="2880"/>
    <lineage>
        <taxon>Eukaryota</taxon>
        <taxon>Sar</taxon>
        <taxon>Stramenopiles</taxon>
        <taxon>Ochrophyta</taxon>
        <taxon>PX clade</taxon>
        <taxon>Phaeophyceae</taxon>
        <taxon>Ectocarpales</taxon>
        <taxon>Ectocarpaceae</taxon>
        <taxon>Ectocarpus</taxon>
    </lineage>
</organism>
<evidence type="ECO:0000256" key="1">
    <source>
        <dbReference type="ARBA" id="ARBA00022737"/>
    </source>
</evidence>
<dbReference type="OrthoDB" id="185373at2759"/>
<feature type="repeat" description="PPR" evidence="2">
    <location>
        <begin position="520"/>
        <end position="554"/>
    </location>
</feature>
<feature type="region of interest" description="Disordered" evidence="3">
    <location>
        <begin position="98"/>
        <end position="138"/>
    </location>
</feature>
<evidence type="ECO:0000256" key="3">
    <source>
        <dbReference type="SAM" id="MobiDB-lite"/>
    </source>
</evidence>
<dbReference type="InterPro" id="IPR002885">
    <property type="entry name" value="PPR_rpt"/>
</dbReference>
<feature type="region of interest" description="Disordered" evidence="3">
    <location>
        <begin position="38"/>
        <end position="66"/>
    </location>
</feature>
<reference evidence="4 5" key="1">
    <citation type="journal article" date="2010" name="Nature">
        <title>The Ectocarpus genome and the independent evolution of multicellularity in brown algae.</title>
        <authorList>
            <person name="Cock J.M."/>
            <person name="Sterck L."/>
            <person name="Rouze P."/>
            <person name="Scornet D."/>
            <person name="Allen A.E."/>
            <person name="Amoutzias G."/>
            <person name="Anthouard V."/>
            <person name="Artiguenave F."/>
            <person name="Aury J.M."/>
            <person name="Badger J.H."/>
            <person name="Beszteri B."/>
            <person name="Billiau K."/>
            <person name="Bonnet E."/>
            <person name="Bothwell J.H."/>
            <person name="Bowler C."/>
            <person name="Boyen C."/>
            <person name="Brownlee C."/>
            <person name="Carrano C.J."/>
            <person name="Charrier B."/>
            <person name="Cho G.Y."/>
            <person name="Coelho S.M."/>
            <person name="Collen J."/>
            <person name="Corre E."/>
            <person name="Da Silva C."/>
            <person name="Delage L."/>
            <person name="Delaroque N."/>
            <person name="Dittami S.M."/>
            <person name="Doulbeau S."/>
            <person name="Elias M."/>
            <person name="Farnham G."/>
            <person name="Gachon C.M."/>
            <person name="Gschloessl B."/>
            <person name="Heesch S."/>
            <person name="Jabbari K."/>
            <person name="Jubin C."/>
            <person name="Kawai H."/>
            <person name="Kimura K."/>
            <person name="Kloareg B."/>
            <person name="Kupper F.C."/>
            <person name="Lang D."/>
            <person name="Le Bail A."/>
            <person name="Leblanc C."/>
            <person name="Lerouge P."/>
            <person name="Lohr M."/>
            <person name="Lopez P.J."/>
            <person name="Martens C."/>
            <person name="Maumus F."/>
            <person name="Michel G."/>
            <person name="Miranda-Saavedra D."/>
            <person name="Morales J."/>
            <person name="Moreau H."/>
            <person name="Motomura T."/>
            <person name="Nagasato C."/>
            <person name="Napoli C.A."/>
            <person name="Nelson D.R."/>
            <person name="Nyvall-Collen P."/>
            <person name="Peters A.F."/>
            <person name="Pommier C."/>
            <person name="Potin P."/>
            <person name="Poulain J."/>
            <person name="Quesneville H."/>
            <person name="Read B."/>
            <person name="Rensing S.A."/>
            <person name="Ritter A."/>
            <person name="Rousvoal S."/>
            <person name="Samanta M."/>
            <person name="Samson G."/>
            <person name="Schroeder D.C."/>
            <person name="Segurens B."/>
            <person name="Strittmatter M."/>
            <person name="Tonon T."/>
            <person name="Tregear J.W."/>
            <person name="Valentin K."/>
            <person name="von Dassow P."/>
            <person name="Yamagishi T."/>
            <person name="Van de Peer Y."/>
            <person name="Wincker P."/>
        </authorList>
    </citation>
    <scope>NUCLEOTIDE SEQUENCE [LARGE SCALE GENOMIC DNA]</scope>
    <source>
        <strain evidence="5">Ec32 / CCAP1310/4</strain>
    </source>
</reference>
<keyword evidence="1" id="KW-0677">Repeat</keyword>
<dbReference type="AlphaFoldDB" id="D7FLV0"/>
<feature type="repeat" description="PPR" evidence="2">
    <location>
        <begin position="277"/>
        <end position="311"/>
    </location>
</feature>
<proteinExistence type="predicted"/>
<feature type="compositionally biased region" description="Gly residues" evidence="3">
    <location>
        <begin position="1017"/>
        <end position="1027"/>
    </location>
</feature>
<feature type="region of interest" description="Disordered" evidence="3">
    <location>
        <begin position="827"/>
        <end position="849"/>
    </location>
</feature>
<dbReference type="InterPro" id="IPR011990">
    <property type="entry name" value="TPR-like_helical_dom_sf"/>
</dbReference>
<feature type="compositionally biased region" description="Basic residues" evidence="3">
    <location>
        <begin position="783"/>
        <end position="799"/>
    </location>
</feature>
<dbReference type="STRING" id="2880.D7FLV0"/>
<dbReference type="NCBIfam" id="TIGR00756">
    <property type="entry name" value="PPR"/>
    <property type="match status" value="1"/>
</dbReference>
<evidence type="ECO:0008006" key="6">
    <source>
        <dbReference type="Google" id="ProtNLM"/>
    </source>
</evidence>
<feature type="region of interest" description="Disordered" evidence="3">
    <location>
        <begin position="998"/>
        <end position="1034"/>
    </location>
</feature>
<dbReference type="Pfam" id="PF13812">
    <property type="entry name" value="PPR_3"/>
    <property type="match status" value="1"/>
</dbReference>
<dbReference type="PANTHER" id="PTHR47936:SF1">
    <property type="entry name" value="PENTATRICOPEPTIDE REPEAT-CONTAINING PROTEIN GUN1, CHLOROPLASTIC"/>
    <property type="match status" value="1"/>
</dbReference>
<evidence type="ECO:0000256" key="2">
    <source>
        <dbReference type="PROSITE-ProRule" id="PRU00708"/>
    </source>
</evidence>
<sequence>MIFGATHAASAAIPVAAGGTGRLLHSYGCCCAGRRRSTTTSLLGEKEEAPAGQWEEEEEDSSTVSSRLQDVVSQLQGELRAGTTPQVRSSIKLDSLFADLRGQEDTSRGRNSKTPTTTGPKTIPPKSPKQPRRLPSGKFCAAGSGDAALQETDDLESLSNMLDRVQASAKARDLAEAEARSLELRSGGPIGDDPARSWVTIGNQRDMKTRFRNIREGRVGWAVLPLVMKAKQAGIPLSTGVYNAAIAAYSGTPRKYEDALRVLNMLRREEDPGVRPDLGSYNAAMWVCSEAGQWRLVMELMTQAREEGIEPDTTSYNNAMRGMAIQKQWRRARKLLKRMVSEGLSPDVRTYNGLVEAAGMGSAAPRKHMIEVVHEMEQAGVEPNSYTFTTLLNCLARRRKIFDGFQVMARLVDARAPLLPHGHRAGLQFCDAYGDWRRAMILMEDMRVAKRRPSGPMYLLAVKACAKGAQWERALSLMVERRALDVREEKEANEKNGGKPLQRQKMEAAAKAKKQAARTHMKTLEVVLSAVSEAGQFEVAMRLVQQMRAAGGTPSKKCYLYTLRAASKWGRWDVIESLMKDMRALRVGVVAEKETDAMDDGVVVNNGEGKGGGGEQHRPRMLSSDCYAPLVEAYAQASMWERAIEAYQEGFVVGREGGEAGPVKYRVFECVLKACVEVSDGRTALEVIGRQAAEPKALQKLSSAITTEGEGKGTELSGGPPDRRCWCLAAEALGRAGMIQEGHRVLMAMVDSGIPLRESTKTDVPSLMPLPTTGGGGFEWDQRRRRRHPRRRRRRRRHQQQGAPGLPPPAAMAEMQEAVVRERLGLFSSREDGTGGGSALTGGPRESRNAVQVSKSYLSGMEFPKGVVNGEGCTAAAVAAATNGGEKTLGMGWLLANDLASEKSEMERDVQEGGLERKRRRMREFSLKRREQQKKLERICTTGAGYRSGRLNGGLPVGKADDAGVGVTAGLDLRPGGRRGRNEALTLRMRVRGRRMGILRSFRGANDRPRRKERVESGGGGGGGSGDGARPEVL</sequence>
<feature type="repeat" description="PPR" evidence="2">
    <location>
        <begin position="312"/>
        <end position="346"/>
    </location>
</feature>
<evidence type="ECO:0000313" key="4">
    <source>
        <dbReference type="EMBL" id="CBJ29786.1"/>
    </source>
</evidence>
<dbReference type="Proteomes" id="UP000002630">
    <property type="component" value="Unassembled WGS sequence"/>
</dbReference>
<accession>D7FLV0</accession>
<dbReference type="eggNOG" id="KOG4197">
    <property type="taxonomic scope" value="Eukaryota"/>
</dbReference>
<gene>
    <name evidence="4" type="ORF">Esi_0161_0051</name>
</gene>
<feature type="region of interest" description="Disordered" evidence="3">
    <location>
        <begin position="758"/>
        <end position="811"/>
    </location>
</feature>
<evidence type="ECO:0000313" key="5">
    <source>
        <dbReference type="Proteomes" id="UP000002630"/>
    </source>
</evidence>
<dbReference type="Pfam" id="PF13041">
    <property type="entry name" value="PPR_2"/>
    <property type="match status" value="1"/>
</dbReference>
<dbReference type="PROSITE" id="PS51375">
    <property type="entry name" value="PPR"/>
    <property type="match status" value="3"/>
</dbReference>
<dbReference type="InParanoid" id="D7FLV0"/>
<name>D7FLV0_ECTSI</name>
<keyword evidence="5" id="KW-1185">Reference proteome</keyword>
<feature type="compositionally biased region" description="Basic and acidic residues" evidence="3">
    <location>
        <begin position="1005"/>
        <end position="1016"/>
    </location>
</feature>